<evidence type="ECO:0000256" key="1">
    <source>
        <dbReference type="SAM" id="Coils"/>
    </source>
</evidence>
<proteinExistence type="predicted"/>
<comment type="caution">
    <text evidence="2">The sequence shown here is derived from an EMBL/GenBank/DDBJ whole genome shotgun (WGS) entry which is preliminary data.</text>
</comment>
<accession>I9LHH4</accession>
<evidence type="ECO:0000313" key="3">
    <source>
        <dbReference type="Proteomes" id="UP000004324"/>
    </source>
</evidence>
<sequence length="77" mass="8579">MDINQRIEVAKINLKRAEQAKTVAETQKAAAETQQTEVVKQMEAESVTPDTINEEIARLESDINETLTKVEGLIPKV</sequence>
<keyword evidence="1" id="KW-0175">Coiled coil</keyword>
<reference evidence="2 3" key="1">
    <citation type="journal article" date="2012" name="J. Bacteriol.">
        <title>Draft Genome Sequences for Two Metal-Reducing Pelosinus fermentans Strains Isolated from a Cr(VI)-Contaminated Site and for Type Strain R7.</title>
        <authorList>
            <person name="Brown S.D."/>
            <person name="Podar M."/>
            <person name="Klingeman D.M."/>
            <person name="Johnson C.M."/>
            <person name="Yang Z.K."/>
            <person name="Utturkar S.M."/>
            <person name="Land M.L."/>
            <person name="Mosher J.J."/>
            <person name="Hurt R.A.Jr."/>
            <person name="Phelps T.J."/>
            <person name="Palumbo A.V."/>
            <person name="Arkin A.P."/>
            <person name="Hazen T.C."/>
            <person name="Elias D.A."/>
        </authorList>
    </citation>
    <scope>NUCLEOTIDE SEQUENCE [LARGE SCALE GENOMIC DNA]</scope>
    <source>
        <strain evidence="2 3">B4</strain>
    </source>
</reference>
<feature type="coiled-coil region" evidence="1">
    <location>
        <begin position="7"/>
        <end position="34"/>
    </location>
</feature>
<evidence type="ECO:0000313" key="2">
    <source>
        <dbReference type="EMBL" id="EIW19959.1"/>
    </source>
</evidence>
<protein>
    <submittedName>
        <fullName evidence="2">Cytoplasmic protein</fullName>
    </submittedName>
</protein>
<dbReference type="OrthoDB" id="3035942at2"/>
<organism evidence="2 3">
    <name type="scientific">Pelosinus fermentans B4</name>
    <dbReference type="NCBI Taxonomy" id="1149862"/>
    <lineage>
        <taxon>Bacteria</taxon>
        <taxon>Bacillati</taxon>
        <taxon>Bacillota</taxon>
        <taxon>Negativicutes</taxon>
        <taxon>Selenomonadales</taxon>
        <taxon>Sporomusaceae</taxon>
        <taxon>Pelosinus</taxon>
    </lineage>
</organism>
<name>I9LHH4_9FIRM</name>
<keyword evidence="3" id="KW-1185">Reference proteome</keyword>
<dbReference type="AlphaFoldDB" id="I9LHH4"/>
<dbReference type="RefSeq" id="WP_007932090.1">
    <property type="nucleotide sequence ID" value="NZ_AKVJ01000011.1"/>
</dbReference>
<gene>
    <name evidence="2" type="ORF">FB4_0210</name>
</gene>
<dbReference type="Proteomes" id="UP000004324">
    <property type="component" value="Unassembled WGS sequence"/>
</dbReference>
<dbReference type="EMBL" id="AKVJ01000011">
    <property type="protein sequence ID" value="EIW19959.1"/>
    <property type="molecule type" value="Genomic_DNA"/>
</dbReference>
<dbReference type="PATRIC" id="fig|1149862.3.peg.1101"/>